<evidence type="ECO:0000313" key="1">
    <source>
        <dbReference type="EMBL" id="KZT76251.1"/>
    </source>
</evidence>
<reference evidence="1 2" key="1">
    <citation type="journal article" date="2015" name="Proc. Natl. Acad. Sci. U.S.A.">
        <title>The resurrection genome of Boea hygrometrica: A blueprint for survival of dehydration.</title>
        <authorList>
            <person name="Xiao L."/>
            <person name="Yang G."/>
            <person name="Zhang L."/>
            <person name="Yang X."/>
            <person name="Zhao S."/>
            <person name="Ji Z."/>
            <person name="Zhou Q."/>
            <person name="Hu M."/>
            <person name="Wang Y."/>
            <person name="Chen M."/>
            <person name="Xu Y."/>
            <person name="Jin H."/>
            <person name="Xiao X."/>
            <person name="Hu G."/>
            <person name="Bao F."/>
            <person name="Hu Y."/>
            <person name="Wan P."/>
            <person name="Li L."/>
            <person name="Deng X."/>
            <person name="Kuang T."/>
            <person name="Xiang C."/>
            <person name="Zhu J.K."/>
            <person name="Oliver M.J."/>
            <person name="He Y."/>
        </authorList>
    </citation>
    <scope>NUCLEOTIDE SEQUENCE [LARGE SCALE GENOMIC DNA]</scope>
    <source>
        <strain evidence="2">cv. XS01</strain>
    </source>
</reference>
<dbReference type="EMBL" id="KV138501">
    <property type="protein sequence ID" value="KZT76251.1"/>
    <property type="molecule type" value="Genomic_DNA"/>
</dbReference>
<protein>
    <submittedName>
        <fullName evidence="1">Uncharacterized protein</fullName>
    </submittedName>
</protein>
<sequence>MDGGRDLRALSRMAAVHAARGAPPRRALAAQLEADDVAPLRAWWPVNALDVAPLEACWPNKAMLRAAVRRAWHGVARGCLAFFVWRRRRPATAPAKLR</sequence>
<proteinExistence type="predicted"/>
<dbReference type="Proteomes" id="UP000250235">
    <property type="component" value="Unassembled WGS sequence"/>
</dbReference>
<keyword evidence="2" id="KW-1185">Reference proteome</keyword>
<accession>A0A2Z6ZTU8</accession>
<evidence type="ECO:0000313" key="2">
    <source>
        <dbReference type="Proteomes" id="UP000250235"/>
    </source>
</evidence>
<organism evidence="1 2">
    <name type="scientific">Dorcoceras hygrometricum</name>
    <dbReference type="NCBI Taxonomy" id="472368"/>
    <lineage>
        <taxon>Eukaryota</taxon>
        <taxon>Viridiplantae</taxon>
        <taxon>Streptophyta</taxon>
        <taxon>Embryophyta</taxon>
        <taxon>Tracheophyta</taxon>
        <taxon>Spermatophyta</taxon>
        <taxon>Magnoliopsida</taxon>
        <taxon>eudicotyledons</taxon>
        <taxon>Gunneridae</taxon>
        <taxon>Pentapetalae</taxon>
        <taxon>asterids</taxon>
        <taxon>lamiids</taxon>
        <taxon>Lamiales</taxon>
        <taxon>Gesneriaceae</taxon>
        <taxon>Didymocarpoideae</taxon>
        <taxon>Trichosporeae</taxon>
        <taxon>Loxocarpinae</taxon>
        <taxon>Dorcoceras</taxon>
    </lineage>
</organism>
<name>A0A2Z6ZTU8_9LAMI</name>
<dbReference type="AlphaFoldDB" id="A0A2Z6ZTU8"/>
<gene>
    <name evidence="1" type="ORF">F511_46725</name>
</gene>